<dbReference type="InterPro" id="IPR036236">
    <property type="entry name" value="Znf_C2H2_sf"/>
</dbReference>
<dbReference type="InterPro" id="IPR013087">
    <property type="entry name" value="Znf_C2H2_type"/>
</dbReference>
<keyword evidence="4" id="KW-1185">Reference proteome</keyword>
<dbReference type="Proteomes" id="UP000825935">
    <property type="component" value="Chromosome 4"/>
</dbReference>
<evidence type="ECO:0000259" key="2">
    <source>
        <dbReference type="PROSITE" id="PS50157"/>
    </source>
</evidence>
<dbReference type="GO" id="GO:0008270">
    <property type="term" value="F:zinc ion binding"/>
    <property type="evidence" value="ECO:0007669"/>
    <property type="project" value="UniProtKB-KW"/>
</dbReference>
<evidence type="ECO:0000313" key="3">
    <source>
        <dbReference type="EMBL" id="KAH7438191.1"/>
    </source>
</evidence>
<accession>A0A8T2UPT1</accession>
<comment type="caution">
    <text evidence="3">The sequence shown here is derived from an EMBL/GenBank/DDBJ whole genome shotgun (WGS) entry which is preliminary data.</text>
</comment>
<dbReference type="PROSITE" id="PS50157">
    <property type="entry name" value="ZINC_FINGER_C2H2_2"/>
    <property type="match status" value="1"/>
</dbReference>
<gene>
    <name evidence="3" type="ORF">KP509_04G004500</name>
</gene>
<name>A0A8T2UPT1_CERRI</name>
<dbReference type="EMBL" id="CM035409">
    <property type="protein sequence ID" value="KAH7438191.1"/>
    <property type="molecule type" value="Genomic_DNA"/>
</dbReference>
<organism evidence="3 4">
    <name type="scientific">Ceratopteris richardii</name>
    <name type="common">Triangle waterfern</name>
    <dbReference type="NCBI Taxonomy" id="49495"/>
    <lineage>
        <taxon>Eukaryota</taxon>
        <taxon>Viridiplantae</taxon>
        <taxon>Streptophyta</taxon>
        <taxon>Embryophyta</taxon>
        <taxon>Tracheophyta</taxon>
        <taxon>Polypodiopsida</taxon>
        <taxon>Polypodiidae</taxon>
        <taxon>Polypodiales</taxon>
        <taxon>Pteridineae</taxon>
        <taxon>Pteridaceae</taxon>
        <taxon>Parkerioideae</taxon>
        <taxon>Ceratopteris</taxon>
    </lineage>
</organism>
<evidence type="ECO:0000313" key="4">
    <source>
        <dbReference type="Proteomes" id="UP000825935"/>
    </source>
</evidence>
<protein>
    <recommendedName>
        <fullName evidence="2">C2H2-type domain-containing protein</fullName>
    </recommendedName>
</protein>
<dbReference type="SUPFAM" id="SSF57667">
    <property type="entry name" value="beta-beta-alpha zinc fingers"/>
    <property type="match status" value="1"/>
</dbReference>
<dbReference type="AlphaFoldDB" id="A0A8T2UPT1"/>
<dbReference type="Pfam" id="PF00096">
    <property type="entry name" value="zf-C2H2"/>
    <property type="match status" value="1"/>
</dbReference>
<keyword evidence="1" id="KW-0862">Zinc</keyword>
<proteinExistence type="predicted"/>
<keyword evidence="1" id="KW-0863">Zinc-finger</keyword>
<dbReference type="OrthoDB" id="6077919at2759"/>
<dbReference type="SMART" id="SM00355">
    <property type="entry name" value="ZnF_C2H2"/>
    <property type="match status" value="2"/>
</dbReference>
<keyword evidence="1" id="KW-0479">Metal-binding</keyword>
<evidence type="ECO:0000256" key="1">
    <source>
        <dbReference type="PROSITE-ProRule" id="PRU00042"/>
    </source>
</evidence>
<sequence>MLPIEVGGCYNLTNKHILHCVCEFEEKSRCPNTQSRTYASQASFDGGYYECVICVGEFEQLRSLNQHLNSNVHEPYEYSCKYCGKQFRELSALVSHVEWKACGGMGAERLGNFVREFGNTRMLN</sequence>
<dbReference type="Gene3D" id="3.30.160.60">
    <property type="entry name" value="Classic Zinc Finger"/>
    <property type="match status" value="1"/>
</dbReference>
<feature type="domain" description="C2H2-type" evidence="2">
    <location>
        <begin position="78"/>
        <end position="96"/>
    </location>
</feature>
<reference evidence="3" key="1">
    <citation type="submission" date="2021-08" db="EMBL/GenBank/DDBJ databases">
        <title>WGS assembly of Ceratopteris richardii.</title>
        <authorList>
            <person name="Marchant D.B."/>
            <person name="Chen G."/>
            <person name="Jenkins J."/>
            <person name="Shu S."/>
            <person name="Leebens-Mack J."/>
            <person name="Grimwood J."/>
            <person name="Schmutz J."/>
            <person name="Soltis P."/>
            <person name="Soltis D."/>
            <person name="Chen Z.-H."/>
        </authorList>
    </citation>
    <scope>NUCLEOTIDE SEQUENCE</scope>
    <source>
        <strain evidence="3">Whitten #5841</strain>
        <tissue evidence="3">Leaf</tissue>
    </source>
</reference>